<evidence type="ECO:0000313" key="1">
    <source>
        <dbReference type="EMBL" id="WIY01850.1"/>
    </source>
</evidence>
<dbReference type="KEGG" id="amog:QRX60_48925"/>
<name>A0A9Y2JNL6_9PSEU</name>
<accession>A0A9Y2JNL6</accession>
<dbReference type="EMBL" id="CP127295">
    <property type="protein sequence ID" value="WIY01850.1"/>
    <property type="molecule type" value="Genomic_DNA"/>
</dbReference>
<dbReference type="Proteomes" id="UP001239397">
    <property type="component" value="Chromosome"/>
</dbReference>
<organism evidence="1 2">
    <name type="scientific">Amycolatopsis mongoliensis</name>
    <dbReference type="NCBI Taxonomy" id="715475"/>
    <lineage>
        <taxon>Bacteria</taxon>
        <taxon>Bacillati</taxon>
        <taxon>Actinomycetota</taxon>
        <taxon>Actinomycetes</taxon>
        <taxon>Pseudonocardiales</taxon>
        <taxon>Pseudonocardiaceae</taxon>
        <taxon>Amycolatopsis</taxon>
    </lineage>
</organism>
<gene>
    <name evidence="1" type="ORF">QRX60_48925</name>
</gene>
<reference evidence="1 2" key="1">
    <citation type="submission" date="2023-06" db="EMBL/GenBank/DDBJ databases">
        <authorList>
            <person name="Oyuntsetseg B."/>
            <person name="Kim S.B."/>
        </authorList>
    </citation>
    <scope>NUCLEOTIDE SEQUENCE [LARGE SCALE GENOMIC DNA]</scope>
    <source>
        <strain evidence="1 2">4-36</strain>
    </source>
</reference>
<proteinExistence type="predicted"/>
<dbReference type="RefSeq" id="WP_285998288.1">
    <property type="nucleotide sequence ID" value="NZ_CP127295.1"/>
</dbReference>
<dbReference type="AlphaFoldDB" id="A0A9Y2JNL6"/>
<protein>
    <submittedName>
        <fullName evidence="1">Uncharacterized protein</fullName>
    </submittedName>
</protein>
<sequence>MPLRDENPDDHNRERETDRTILHGMAAGMQDDSIPPALAWETVDQRLWEDPFRCSNLECCEALGRDHVTLITTAHVRRFCSVECIAAGQRAYQLGLGQHARLRSKLMFEAMDRGDEPTEGHFRSLDEQATLWQRALSLHRHRCDPEPVPTKEQPVRDEDVLIDAARRCGRCMDDARQGIGFNIQ</sequence>
<evidence type="ECO:0000313" key="2">
    <source>
        <dbReference type="Proteomes" id="UP001239397"/>
    </source>
</evidence>
<keyword evidence="2" id="KW-1185">Reference proteome</keyword>